<dbReference type="EMBL" id="UINC01106276">
    <property type="protein sequence ID" value="SVC70827.1"/>
    <property type="molecule type" value="Genomic_DNA"/>
</dbReference>
<evidence type="ECO:0000313" key="2">
    <source>
        <dbReference type="EMBL" id="SVC70827.1"/>
    </source>
</evidence>
<name>A0A382PD73_9ZZZZ</name>
<sequence length="310" mass="33361">MAQGPTDCHSPGVTPTSVDIVDDPGPYFDDLKVGQRLQPCPAVTIGAGEAAVYQAVCGDPMATSLDRLLGEAVTGRSGRLVNPGLVMHVSIGQSTVATRRVIANLFYRGVALQRPVWEGETLHTEVTIRGLADLSRRSDRPARGLALLGIRTTCVDDGKMVVDYERCAMLLVRDPALLTEQADDLGQAFAGDVDLDAWEDRIPPGWDPSPLAGMADQDWAISDRRTDRLRDTVTGALLLVRLTQNQAPPHRDPAEGLSGQRLVYGGHTIGLAQASLARMMPGTATVVGWQSCDHLAPVYEEDVLAFHHTL</sequence>
<dbReference type="InterPro" id="IPR029069">
    <property type="entry name" value="HotDog_dom_sf"/>
</dbReference>
<dbReference type="PANTHER" id="PTHR43664:SF1">
    <property type="entry name" value="BETA-METHYLMALYL-COA DEHYDRATASE"/>
    <property type="match status" value="1"/>
</dbReference>
<dbReference type="SUPFAM" id="SSF54637">
    <property type="entry name" value="Thioesterase/thiol ester dehydrase-isomerase"/>
    <property type="match status" value="2"/>
</dbReference>
<feature type="region of interest" description="Disordered" evidence="1">
    <location>
        <begin position="1"/>
        <end position="22"/>
    </location>
</feature>
<organism evidence="2">
    <name type="scientific">marine metagenome</name>
    <dbReference type="NCBI Taxonomy" id="408172"/>
    <lineage>
        <taxon>unclassified sequences</taxon>
        <taxon>metagenomes</taxon>
        <taxon>ecological metagenomes</taxon>
    </lineage>
</organism>
<dbReference type="Gene3D" id="3.10.129.10">
    <property type="entry name" value="Hotdog Thioesterase"/>
    <property type="match status" value="2"/>
</dbReference>
<protein>
    <recommendedName>
        <fullName evidence="3">Acyl dehydratase</fullName>
    </recommendedName>
</protein>
<accession>A0A382PD73</accession>
<reference evidence="2" key="1">
    <citation type="submission" date="2018-05" db="EMBL/GenBank/DDBJ databases">
        <authorList>
            <person name="Lanie J.A."/>
            <person name="Ng W.-L."/>
            <person name="Kazmierczak K.M."/>
            <person name="Andrzejewski T.M."/>
            <person name="Davidsen T.M."/>
            <person name="Wayne K.J."/>
            <person name="Tettelin H."/>
            <person name="Glass J.I."/>
            <person name="Rusch D."/>
            <person name="Podicherti R."/>
            <person name="Tsui H.-C.T."/>
            <person name="Winkler M.E."/>
        </authorList>
    </citation>
    <scope>NUCLEOTIDE SEQUENCE</scope>
</reference>
<evidence type="ECO:0008006" key="3">
    <source>
        <dbReference type="Google" id="ProtNLM"/>
    </source>
</evidence>
<feature type="non-terminal residue" evidence="2">
    <location>
        <position position="310"/>
    </location>
</feature>
<proteinExistence type="predicted"/>
<gene>
    <name evidence="2" type="ORF">METZ01_LOCUS323681</name>
</gene>
<evidence type="ECO:0000256" key="1">
    <source>
        <dbReference type="SAM" id="MobiDB-lite"/>
    </source>
</evidence>
<dbReference type="AlphaFoldDB" id="A0A382PD73"/>
<dbReference type="InterPro" id="IPR052342">
    <property type="entry name" value="MCH/BMMD"/>
</dbReference>
<dbReference type="PANTHER" id="PTHR43664">
    <property type="entry name" value="MONOAMINE OXIDASE-RELATED"/>
    <property type="match status" value="1"/>
</dbReference>